<dbReference type="EMBL" id="MVHD01000012">
    <property type="protein sequence ID" value="OQZ91090.1"/>
    <property type="molecule type" value="Genomic_DNA"/>
</dbReference>
<keyword evidence="3" id="KW-0472">Membrane</keyword>
<sequence length="155" mass="14915">MKRGIVVGVAGVAVAVAMCAGCSSNKSKTGASSSPAPPASGPQVVVDGQNQNVTGQVTCNSANGVTTIGIGDATAGLGAVVSNDNPPIVHSVGLGSVNGVALGFSDAAPNQGSNAGAAVNGKSYAIKGTATGVDMSNPNQPQTVTKSFEMDVTCP</sequence>
<dbReference type="InterPro" id="IPR008691">
    <property type="entry name" value="LpqH"/>
</dbReference>
<keyword evidence="5 7" id="KW-0449">Lipoprotein</keyword>
<reference evidence="8 9" key="1">
    <citation type="submission" date="2017-02" db="EMBL/GenBank/DDBJ databases">
        <title>The new phylogeny of genus Mycobacterium.</title>
        <authorList>
            <person name="Tortoli E."/>
            <person name="Trovato A."/>
            <person name="Cirillo D.M."/>
        </authorList>
    </citation>
    <scope>NUCLEOTIDE SEQUENCE [LARGE SCALE GENOMIC DNA]</scope>
    <source>
        <strain evidence="8 9">DSM 45230</strain>
    </source>
</reference>
<name>A0AA41XP59_9MYCO</name>
<feature type="signal peptide" evidence="6">
    <location>
        <begin position="1"/>
        <end position="19"/>
    </location>
</feature>
<evidence type="ECO:0000256" key="4">
    <source>
        <dbReference type="ARBA" id="ARBA00023139"/>
    </source>
</evidence>
<dbReference type="Proteomes" id="UP001141650">
    <property type="component" value="Unassembled WGS sequence"/>
</dbReference>
<evidence type="ECO:0000313" key="10">
    <source>
        <dbReference type="Proteomes" id="UP001141650"/>
    </source>
</evidence>
<evidence type="ECO:0000256" key="1">
    <source>
        <dbReference type="ARBA" id="ARBA00022475"/>
    </source>
</evidence>
<organism evidence="7 10">
    <name type="scientific">Mycobacterium alsense</name>
    <dbReference type="NCBI Taxonomy" id="324058"/>
    <lineage>
        <taxon>Bacteria</taxon>
        <taxon>Bacillati</taxon>
        <taxon>Actinomycetota</taxon>
        <taxon>Actinomycetes</taxon>
        <taxon>Mycobacteriales</taxon>
        <taxon>Mycobacteriaceae</taxon>
        <taxon>Mycobacterium</taxon>
    </lineage>
</organism>
<dbReference type="Proteomes" id="UP000192319">
    <property type="component" value="Unassembled WGS sequence"/>
</dbReference>
<dbReference type="EMBL" id="JACKVH010000013">
    <property type="protein sequence ID" value="MCV7379876.1"/>
    <property type="molecule type" value="Genomic_DNA"/>
</dbReference>
<dbReference type="RefSeq" id="WP_083137695.1">
    <property type="nucleotide sequence ID" value="NZ_JACKVH010000013.1"/>
</dbReference>
<keyword evidence="2 6" id="KW-0732">Signal</keyword>
<keyword evidence="4" id="KW-0564">Palmitate</keyword>
<evidence type="ECO:0000313" key="8">
    <source>
        <dbReference type="EMBL" id="OQZ91090.1"/>
    </source>
</evidence>
<evidence type="ECO:0000256" key="6">
    <source>
        <dbReference type="SAM" id="SignalP"/>
    </source>
</evidence>
<dbReference type="GO" id="GO:0016020">
    <property type="term" value="C:membrane"/>
    <property type="evidence" value="ECO:0007669"/>
    <property type="project" value="InterPro"/>
</dbReference>
<protein>
    <submittedName>
        <fullName evidence="7">Lipoprotein LpqH</fullName>
    </submittedName>
</protein>
<gene>
    <name evidence="8" type="ORF">BST11_09580</name>
    <name evidence="7" type="ORF">H7K38_14595</name>
</gene>
<keyword evidence="1" id="KW-1003">Cell membrane</keyword>
<reference evidence="7" key="3">
    <citation type="journal article" date="2022" name="BMC Genomics">
        <title>Comparative genome analysis of mycobacteria focusing on tRNA and non-coding RNA.</title>
        <authorList>
            <person name="Behra P.R.K."/>
            <person name="Pettersson B.M.F."/>
            <person name="Ramesh M."/>
            <person name="Das S."/>
            <person name="Dasgupta S."/>
            <person name="Kirsebom L.A."/>
        </authorList>
    </citation>
    <scope>NUCLEOTIDE SEQUENCE</scope>
    <source>
        <strain evidence="7">CCUG 55640</strain>
    </source>
</reference>
<reference evidence="7" key="2">
    <citation type="submission" date="2020-07" db="EMBL/GenBank/DDBJ databases">
        <authorList>
            <person name="Pettersson B.M.F."/>
            <person name="Behra P.R.K."/>
            <person name="Ramesh M."/>
            <person name="Das S."/>
            <person name="Dasgupta S."/>
            <person name="Kirsebom L.A."/>
        </authorList>
    </citation>
    <scope>NUCLEOTIDE SEQUENCE</scope>
    <source>
        <strain evidence="7">CCUG 55640</strain>
    </source>
</reference>
<dbReference type="Pfam" id="PF05481">
    <property type="entry name" value="Myco_19_kDa"/>
    <property type="match status" value="1"/>
</dbReference>
<accession>A0AA41XP59</accession>
<evidence type="ECO:0000256" key="5">
    <source>
        <dbReference type="ARBA" id="ARBA00023288"/>
    </source>
</evidence>
<dbReference type="AlphaFoldDB" id="A0AA41XP59"/>
<evidence type="ECO:0000313" key="9">
    <source>
        <dbReference type="Proteomes" id="UP000192319"/>
    </source>
</evidence>
<proteinExistence type="predicted"/>
<evidence type="ECO:0000256" key="2">
    <source>
        <dbReference type="ARBA" id="ARBA00022729"/>
    </source>
</evidence>
<keyword evidence="9" id="KW-1185">Reference proteome</keyword>
<evidence type="ECO:0000256" key="3">
    <source>
        <dbReference type="ARBA" id="ARBA00023136"/>
    </source>
</evidence>
<comment type="caution">
    <text evidence="7">The sequence shown here is derived from an EMBL/GenBank/DDBJ whole genome shotgun (WGS) entry which is preliminary data.</text>
</comment>
<evidence type="ECO:0000313" key="7">
    <source>
        <dbReference type="EMBL" id="MCV7379876.1"/>
    </source>
</evidence>
<feature type="chain" id="PRO_5041276111" evidence="6">
    <location>
        <begin position="20"/>
        <end position="155"/>
    </location>
</feature>